<feature type="compositionally biased region" description="Basic and acidic residues" evidence="2">
    <location>
        <begin position="253"/>
        <end position="263"/>
    </location>
</feature>
<protein>
    <submittedName>
        <fullName evidence="5">SIN1-domain-containing protein</fullName>
    </submittedName>
</protein>
<keyword evidence="6" id="KW-1185">Reference proteome</keyword>
<dbReference type="GO" id="GO:0031932">
    <property type="term" value="C:TORC2 complex"/>
    <property type="evidence" value="ECO:0007669"/>
    <property type="project" value="InterPro"/>
</dbReference>
<dbReference type="AlphaFoldDB" id="A0A0J0XPH5"/>
<comment type="similarity">
    <text evidence="1">Belongs to the SIN1 family.</text>
</comment>
<evidence type="ECO:0000313" key="6">
    <source>
        <dbReference type="Proteomes" id="UP000053611"/>
    </source>
</evidence>
<evidence type="ECO:0000259" key="4">
    <source>
        <dbReference type="Pfam" id="PF16979"/>
    </source>
</evidence>
<dbReference type="InterPro" id="IPR011993">
    <property type="entry name" value="PH-like_dom_sf"/>
</dbReference>
<evidence type="ECO:0000259" key="3">
    <source>
        <dbReference type="Pfam" id="PF16978"/>
    </source>
</evidence>
<dbReference type="GO" id="GO:0038203">
    <property type="term" value="P:TORC2 signaling"/>
    <property type="evidence" value="ECO:0007669"/>
    <property type="project" value="TreeGrafter"/>
</dbReference>
<dbReference type="InterPro" id="IPR031313">
    <property type="entry name" value="Sin1_PH_dom"/>
</dbReference>
<gene>
    <name evidence="5" type="ORF">CC85DRAFT_284929</name>
</gene>
<dbReference type="PANTHER" id="PTHR13335:SF1">
    <property type="entry name" value="TARGET OF RAPAMYCIN COMPLEX 2 SUBUNIT MAPKAP1"/>
    <property type="match status" value="1"/>
</dbReference>
<feature type="region of interest" description="Disordered" evidence="2">
    <location>
        <begin position="244"/>
        <end position="263"/>
    </location>
</feature>
<dbReference type="GO" id="GO:0005546">
    <property type="term" value="F:phosphatidylinositol-4,5-bisphosphate binding"/>
    <property type="evidence" value="ECO:0007669"/>
    <property type="project" value="TreeGrafter"/>
</dbReference>
<feature type="compositionally biased region" description="Acidic residues" evidence="2">
    <location>
        <begin position="208"/>
        <end position="222"/>
    </location>
</feature>
<dbReference type="Gene3D" id="2.30.29.30">
    <property type="entry name" value="Pleckstrin-homology domain (PH domain)/Phosphotyrosine-binding domain (PTB)"/>
    <property type="match status" value="1"/>
</dbReference>
<name>A0A0J0XPH5_9TREE</name>
<feature type="domain" description="SIN1-type PH" evidence="4">
    <location>
        <begin position="604"/>
        <end position="698"/>
    </location>
</feature>
<accession>A0A0J0XPH5</accession>
<evidence type="ECO:0000313" key="5">
    <source>
        <dbReference type="EMBL" id="KLT42972.1"/>
    </source>
</evidence>
<dbReference type="GO" id="GO:0005886">
    <property type="term" value="C:plasma membrane"/>
    <property type="evidence" value="ECO:0007669"/>
    <property type="project" value="TreeGrafter"/>
</dbReference>
<feature type="region of interest" description="Disordered" evidence="2">
    <location>
        <begin position="459"/>
        <end position="481"/>
    </location>
</feature>
<dbReference type="GO" id="GO:0005737">
    <property type="term" value="C:cytoplasm"/>
    <property type="evidence" value="ECO:0007669"/>
    <property type="project" value="TreeGrafter"/>
</dbReference>
<feature type="domain" description="CRIM" evidence="3">
    <location>
        <begin position="317"/>
        <end position="441"/>
    </location>
</feature>
<feature type="region of interest" description="Disordered" evidence="2">
    <location>
        <begin position="57"/>
        <end position="238"/>
    </location>
</feature>
<sequence length="699" mass="75652">MAMISDSSYVLHAIRLSALRTTDDSVTPRIVTMDHAFASNPYVNAMGLGDIDRWPELKRALDSPPPDPSPLAIDSDDGLPDLSRRPAPSGGGAMGLRYTQTIMPAGRIGGAGMRVSGRDGAAFRGRRRHSAQRSQSSSMEVRPPIPPPPEEGRPRASSTASEPSHVRSPDEDIKPSLAGTIGYDPDGSSIGVAESALPSDMAMTVTEGDPDVDEGDDDDEAGAEAPPVLGRPGHARHPSQIRLEAAQGGRPSTIHEEDRRSSTDTFFETKLEFGRIAIPPTIPGSVPNTSALTATLNQHVPHLVSTGGAPPDGEAPTASNPFASLYASVAAPPTIPSLKLELFFPHSDDPSNPILATVRKDATVEEVTGHGLWKYVEEGRSPDLELDDAEQSTVGWGLRIVEDDGEVDEDFPPLDRESAISKFSYGQFGVVRATDSQKKQNAAMAPMIQRRPSRIIADTRPRRPQPMPTVMSPEEDTPLKQGLSAGSRPVLLHVYVRASADVQFNTTISAPSDMYIADLTEVLVSRKNLPQPASDWVLCLADLSLALPPDRTVASLEGMNELTLVRGQWAAEHGLRGDMRGGDPSASIFKRASEPPAKWEMGQTYKKYTVMRKTPIGRHERQLAIDGDYIHIMPSENRAFFDSLKTTSIHITLVAGVKLSGRAGGFKLYVWRDGSRKRYEFEAENVKQAQEIVESIEAL</sequence>
<dbReference type="OrthoDB" id="241990at2759"/>
<organism evidence="5 6">
    <name type="scientific">Cutaneotrichosporon oleaginosum</name>
    <dbReference type="NCBI Taxonomy" id="879819"/>
    <lineage>
        <taxon>Eukaryota</taxon>
        <taxon>Fungi</taxon>
        <taxon>Dikarya</taxon>
        <taxon>Basidiomycota</taxon>
        <taxon>Agaricomycotina</taxon>
        <taxon>Tremellomycetes</taxon>
        <taxon>Trichosporonales</taxon>
        <taxon>Trichosporonaceae</taxon>
        <taxon>Cutaneotrichosporon</taxon>
    </lineage>
</organism>
<evidence type="ECO:0000256" key="1">
    <source>
        <dbReference type="ARBA" id="ARBA00009407"/>
    </source>
</evidence>
<dbReference type="PANTHER" id="PTHR13335">
    <property type="entry name" value="TARGET OF RAPAMYCIN COMPLEX 2 SUBUNIT MAPKAP1"/>
    <property type="match status" value="1"/>
</dbReference>
<dbReference type="Pfam" id="PF16978">
    <property type="entry name" value="CRIM"/>
    <property type="match status" value="1"/>
</dbReference>
<dbReference type="InterPro" id="IPR008828">
    <property type="entry name" value="Sin1/Avo1"/>
</dbReference>
<proteinExistence type="inferred from homology"/>
<feature type="compositionally biased region" description="Basic and acidic residues" evidence="2">
    <location>
        <begin position="164"/>
        <end position="174"/>
    </location>
</feature>
<dbReference type="Pfam" id="PF16979">
    <property type="entry name" value="SIN1_PH"/>
    <property type="match status" value="1"/>
</dbReference>
<dbReference type="EMBL" id="KQ087199">
    <property type="protein sequence ID" value="KLT42972.1"/>
    <property type="molecule type" value="Genomic_DNA"/>
</dbReference>
<evidence type="ECO:0000256" key="2">
    <source>
        <dbReference type="SAM" id="MobiDB-lite"/>
    </source>
</evidence>
<dbReference type="InterPro" id="IPR031567">
    <property type="entry name" value="CRIM_dom"/>
</dbReference>
<dbReference type="STRING" id="879819.A0A0J0XPH5"/>
<feature type="compositionally biased region" description="Low complexity" evidence="2">
    <location>
        <begin position="132"/>
        <end position="142"/>
    </location>
</feature>
<dbReference type="GeneID" id="28983527"/>
<dbReference type="RefSeq" id="XP_018279463.1">
    <property type="nucleotide sequence ID" value="XM_018422924.1"/>
</dbReference>
<dbReference type="Proteomes" id="UP000053611">
    <property type="component" value="Unassembled WGS sequence"/>
</dbReference>
<reference evidence="5 6" key="1">
    <citation type="submission" date="2015-03" db="EMBL/GenBank/DDBJ databases">
        <title>Genomics and transcriptomics of the oil-accumulating basidiomycete yeast T. oleaginosus allow insights into substrate utilization and the diverse evolutionary trajectories of mating systems in fungi.</title>
        <authorList>
            <consortium name="DOE Joint Genome Institute"/>
            <person name="Kourist R."/>
            <person name="Kracht O."/>
            <person name="Bracharz F."/>
            <person name="Lipzen A."/>
            <person name="Nolan M."/>
            <person name="Ohm R."/>
            <person name="Grigoriev I."/>
            <person name="Sun S."/>
            <person name="Heitman J."/>
            <person name="Bruck T."/>
            <person name="Nowrousian M."/>
        </authorList>
    </citation>
    <scope>NUCLEOTIDE SEQUENCE [LARGE SCALE GENOMIC DNA]</scope>
    <source>
        <strain evidence="5 6">IBC0246</strain>
    </source>
</reference>